<proteinExistence type="predicted"/>
<feature type="compositionally biased region" description="Basic and acidic residues" evidence="1">
    <location>
        <begin position="190"/>
        <end position="207"/>
    </location>
</feature>
<dbReference type="AlphaFoldDB" id="A0AAN9E3V0"/>
<protein>
    <submittedName>
        <fullName evidence="2">Uncharacterized protein</fullName>
    </submittedName>
</protein>
<reference evidence="2 3" key="1">
    <citation type="submission" date="2024-01" db="EMBL/GenBank/DDBJ databases">
        <title>The genomes of 5 underutilized Papilionoideae crops provide insights into root nodulation and disease resistanc.</title>
        <authorList>
            <person name="Yuan L."/>
        </authorList>
    </citation>
    <scope>NUCLEOTIDE SEQUENCE [LARGE SCALE GENOMIC DNA]</scope>
    <source>
        <strain evidence="2">ZHUSHIDOU_FW_LH</strain>
        <tissue evidence="2">Leaf</tissue>
    </source>
</reference>
<sequence>MNGDPVNMGDGGITSDQAIILIADNPQGVKDINGVAPHNEIFPVKSPYGPWMMVKKSIRRKDTGRQFATTPNAGNTDRQQTNLGNQSRFAALEIEKEKEKNPADVDMEISNQGCQQSLPLVGDNPTSHYSKVPLESTVEKAQSSKGKEIEILHKMKLLQQQGVNGIDGFVTQVHLAARDASRMGSNRTKAYDLHQKDPKPPDIEKTDFGSPAMEIDEELSVVDGIDQQKSENHSET</sequence>
<feature type="compositionally biased region" description="Basic and acidic residues" evidence="1">
    <location>
        <begin position="226"/>
        <end position="236"/>
    </location>
</feature>
<name>A0AAN9E3V0_CROPI</name>
<keyword evidence="3" id="KW-1185">Reference proteome</keyword>
<comment type="caution">
    <text evidence="2">The sequence shown here is derived from an EMBL/GenBank/DDBJ whole genome shotgun (WGS) entry which is preliminary data.</text>
</comment>
<evidence type="ECO:0000313" key="3">
    <source>
        <dbReference type="Proteomes" id="UP001372338"/>
    </source>
</evidence>
<gene>
    <name evidence="2" type="ORF">RIF29_39961</name>
</gene>
<organism evidence="2 3">
    <name type="scientific">Crotalaria pallida</name>
    <name type="common">Smooth rattlebox</name>
    <name type="synonym">Crotalaria striata</name>
    <dbReference type="NCBI Taxonomy" id="3830"/>
    <lineage>
        <taxon>Eukaryota</taxon>
        <taxon>Viridiplantae</taxon>
        <taxon>Streptophyta</taxon>
        <taxon>Embryophyta</taxon>
        <taxon>Tracheophyta</taxon>
        <taxon>Spermatophyta</taxon>
        <taxon>Magnoliopsida</taxon>
        <taxon>eudicotyledons</taxon>
        <taxon>Gunneridae</taxon>
        <taxon>Pentapetalae</taxon>
        <taxon>rosids</taxon>
        <taxon>fabids</taxon>
        <taxon>Fabales</taxon>
        <taxon>Fabaceae</taxon>
        <taxon>Papilionoideae</taxon>
        <taxon>50 kb inversion clade</taxon>
        <taxon>genistoids sensu lato</taxon>
        <taxon>core genistoids</taxon>
        <taxon>Crotalarieae</taxon>
        <taxon>Crotalaria</taxon>
    </lineage>
</organism>
<accession>A0AAN9E3V0</accession>
<evidence type="ECO:0000313" key="2">
    <source>
        <dbReference type="EMBL" id="KAK7245126.1"/>
    </source>
</evidence>
<feature type="region of interest" description="Disordered" evidence="1">
    <location>
        <begin position="190"/>
        <end position="236"/>
    </location>
</feature>
<dbReference type="Proteomes" id="UP001372338">
    <property type="component" value="Unassembled WGS sequence"/>
</dbReference>
<dbReference type="EMBL" id="JAYWIO010000008">
    <property type="protein sequence ID" value="KAK7245126.1"/>
    <property type="molecule type" value="Genomic_DNA"/>
</dbReference>
<evidence type="ECO:0000256" key="1">
    <source>
        <dbReference type="SAM" id="MobiDB-lite"/>
    </source>
</evidence>